<feature type="domain" description="C2H2-type" evidence="11">
    <location>
        <begin position="427"/>
        <end position="454"/>
    </location>
</feature>
<feature type="region of interest" description="Disordered" evidence="10">
    <location>
        <begin position="533"/>
        <end position="555"/>
    </location>
</feature>
<dbReference type="InterPro" id="IPR050527">
    <property type="entry name" value="Snail/Krueppel_Znf"/>
</dbReference>
<keyword evidence="4 9" id="KW-0863">Zinc-finger</keyword>
<keyword evidence="7" id="KW-0539">Nucleus</keyword>
<evidence type="ECO:0000256" key="10">
    <source>
        <dbReference type="SAM" id="MobiDB-lite"/>
    </source>
</evidence>
<keyword evidence="13" id="KW-1185">Reference proteome</keyword>
<evidence type="ECO:0000256" key="9">
    <source>
        <dbReference type="PROSITE-ProRule" id="PRU00042"/>
    </source>
</evidence>
<comment type="subcellular location">
    <subcellularLocation>
        <location evidence="1">Nucleus</location>
    </subcellularLocation>
</comment>
<proteinExistence type="inferred from homology"/>
<dbReference type="Gene3D" id="3.30.160.60">
    <property type="entry name" value="Classic Zinc Finger"/>
    <property type="match status" value="5"/>
</dbReference>
<dbReference type="Proteomes" id="UP001159363">
    <property type="component" value="Chromosome 9"/>
</dbReference>
<evidence type="ECO:0000256" key="2">
    <source>
        <dbReference type="ARBA" id="ARBA00022723"/>
    </source>
</evidence>
<dbReference type="SUPFAM" id="SSF57667">
    <property type="entry name" value="beta-beta-alpha zinc fingers"/>
    <property type="match status" value="3"/>
</dbReference>
<dbReference type="InterPro" id="IPR036236">
    <property type="entry name" value="Znf_C2H2_sf"/>
</dbReference>
<dbReference type="EMBL" id="JARBHB010000010">
    <property type="protein sequence ID" value="KAJ8873555.1"/>
    <property type="molecule type" value="Genomic_DNA"/>
</dbReference>
<keyword evidence="6" id="KW-0238">DNA-binding</keyword>
<dbReference type="PROSITE" id="PS50157">
    <property type="entry name" value="ZINC_FINGER_C2H2_2"/>
    <property type="match status" value="6"/>
</dbReference>
<keyword evidence="3" id="KW-0677">Repeat</keyword>
<feature type="domain" description="C2H2-type" evidence="11">
    <location>
        <begin position="563"/>
        <end position="590"/>
    </location>
</feature>
<dbReference type="PROSITE" id="PS00028">
    <property type="entry name" value="ZINC_FINGER_C2H2_1"/>
    <property type="match status" value="5"/>
</dbReference>
<feature type="region of interest" description="Disordered" evidence="10">
    <location>
        <begin position="848"/>
        <end position="872"/>
    </location>
</feature>
<comment type="similarity">
    <text evidence="8">Belongs to the snail C2H2-type zinc-finger protein family.</text>
</comment>
<keyword evidence="2" id="KW-0479">Metal-binding</keyword>
<dbReference type="Pfam" id="PF00096">
    <property type="entry name" value="zf-C2H2"/>
    <property type="match status" value="5"/>
</dbReference>
<evidence type="ECO:0000256" key="6">
    <source>
        <dbReference type="ARBA" id="ARBA00023125"/>
    </source>
</evidence>
<feature type="domain" description="C2H2-type" evidence="11">
    <location>
        <begin position="391"/>
        <end position="409"/>
    </location>
</feature>
<comment type="caution">
    <text evidence="12">The sequence shown here is derived from an EMBL/GenBank/DDBJ whole genome shotgun (WGS) entry which is preliminary data.</text>
</comment>
<protein>
    <recommendedName>
        <fullName evidence="11">C2H2-type domain-containing protein</fullName>
    </recommendedName>
</protein>
<feature type="compositionally biased region" description="Low complexity" evidence="10">
    <location>
        <begin position="50"/>
        <end position="59"/>
    </location>
</feature>
<evidence type="ECO:0000256" key="1">
    <source>
        <dbReference type="ARBA" id="ARBA00004123"/>
    </source>
</evidence>
<evidence type="ECO:0000313" key="13">
    <source>
        <dbReference type="Proteomes" id="UP001159363"/>
    </source>
</evidence>
<evidence type="ECO:0000313" key="12">
    <source>
        <dbReference type="EMBL" id="KAJ8873555.1"/>
    </source>
</evidence>
<reference evidence="12 13" key="1">
    <citation type="submission" date="2023-02" db="EMBL/GenBank/DDBJ databases">
        <title>LHISI_Scaffold_Assembly.</title>
        <authorList>
            <person name="Stuart O.P."/>
            <person name="Cleave R."/>
            <person name="Magrath M.J.L."/>
            <person name="Mikheyev A.S."/>
        </authorList>
    </citation>
    <scope>NUCLEOTIDE SEQUENCE [LARGE SCALE GENOMIC DNA]</scope>
    <source>
        <strain evidence="12">Daus_M_001</strain>
        <tissue evidence="12">Leg muscle</tissue>
    </source>
</reference>
<evidence type="ECO:0000256" key="4">
    <source>
        <dbReference type="ARBA" id="ARBA00022771"/>
    </source>
</evidence>
<feature type="domain" description="C2H2-type" evidence="11">
    <location>
        <begin position="511"/>
        <end position="535"/>
    </location>
</feature>
<dbReference type="PANTHER" id="PTHR24388">
    <property type="entry name" value="ZINC FINGER PROTEIN"/>
    <property type="match status" value="1"/>
</dbReference>
<feature type="region of interest" description="Disordered" evidence="10">
    <location>
        <begin position="26"/>
        <end position="59"/>
    </location>
</feature>
<dbReference type="InterPro" id="IPR013087">
    <property type="entry name" value="Znf_C2H2_type"/>
</dbReference>
<dbReference type="PANTHER" id="PTHR24388:SF54">
    <property type="entry name" value="PROTEIN ESCARGOT"/>
    <property type="match status" value="1"/>
</dbReference>
<name>A0ABQ9GND7_9NEOP</name>
<feature type="domain" description="C2H2-type" evidence="11">
    <location>
        <begin position="455"/>
        <end position="482"/>
    </location>
</feature>
<evidence type="ECO:0000256" key="7">
    <source>
        <dbReference type="ARBA" id="ARBA00023242"/>
    </source>
</evidence>
<evidence type="ECO:0000256" key="3">
    <source>
        <dbReference type="ARBA" id="ARBA00022737"/>
    </source>
</evidence>
<feature type="domain" description="C2H2-type" evidence="11">
    <location>
        <begin position="483"/>
        <end position="510"/>
    </location>
</feature>
<accession>A0ABQ9GND7</accession>
<feature type="compositionally biased region" description="Basic and acidic residues" evidence="10">
    <location>
        <begin position="28"/>
        <end position="42"/>
    </location>
</feature>
<sequence length="967" mass="104356">MLESYFTSLRYSEDFTREGKVGIARNVYVKDESPSSKKKGSDSDGGGSGKQPQQQQQQKVTIATAADGLNSLVQAAGIQIVSDAEGTRVQQYKCAMQMQPGSTGTTVVEAATTEARYSYEACAASNTPRSIEENVASAQAVVISKVEDGSTQCSETDFNNKVTGGDEPATGPHMTDLNTVLYSQSPGSSDGSEAVVQQQQQAVAFATTTGTGQEMLVHFNFTKDRDGFLRADDTTTLQRCDIPSAQVWPRQSGLPWSLMAVALCARVSSGVSPSPVTLITRRSAQRGVKRAAGQVVAWVGVNSVGGRGRWKVARELQQFNSIHIVGLGSMGVLLMVCVCDGDVVLACKVVVLAACRSSMAQIGEFLRMKTVNIVDGTLPTAVVEVAGTIARPCEECGKIFTTEEELESHAPCSQKGVVIDDKNGGSFACEICGKMFKRKEHLFQHRKLHTGERPYVCGVCSKAFSRKEHLVRHAVSHTGQKMHACDMCGKAFSRKDNLHKHRKTHGVAGPYVCETCGKSFVVKHYFLMHRGTHAGGGGEGEGGEDTTGVKTEEGAEVSDPLPYKCDQCDKAFAAKQYLANHKMRHRGKATAQAAQQVAQEEQVALTHSGAPALTTINNAALLAPNILHQVQTTTANTSPAAMIQVSTSSAGGTTYLCAPATVSANVPAPALCLITRALALAKVHWEGGGGPALTTVPRALPDVPQDSVLAERESYYPPTSPAPEHNTYHLRNTFHLLHLLQNQHVSSTSFASELPTRSAYFICSRTNMLHLLHLIQNQHVPPTSVCSRTNTFRLLRLIQNQHVPPTSSAPEPTRSTYFICSRTNMCHMMAMRLSIRILKLKYRIEKDPGGDEGEASSTRMRVGGGRSLRKPVDQHHCPARFPHAKIQGDLRQKLNLVYLGGRLLDELEHVVATQFVAYSHTSAGQRVRCGYDVSLVVTWPLGDACGNTLGLAASLELSCEQDCVVVV</sequence>
<dbReference type="SMART" id="SM00355">
    <property type="entry name" value="ZnF_C2H2"/>
    <property type="match status" value="6"/>
</dbReference>
<organism evidence="12 13">
    <name type="scientific">Dryococelus australis</name>
    <dbReference type="NCBI Taxonomy" id="614101"/>
    <lineage>
        <taxon>Eukaryota</taxon>
        <taxon>Metazoa</taxon>
        <taxon>Ecdysozoa</taxon>
        <taxon>Arthropoda</taxon>
        <taxon>Hexapoda</taxon>
        <taxon>Insecta</taxon>
        <taxon>Pterygota</taxon>
        <taxon>Neoptera</taxon>
        <taxon>Polyneoptera</taxon>
        <taxon>Phasmatodea</taxon>
        <taxon>Verophasmatodea</taxon>
        <taxon>Anareolatae</taxon>
        <taxon>Phasmatidae</taxon>
        <taxon>Eurycanthinae</taxon>
        <taxon>Dryococelus</taxon>
    </lineage>
</organism>
<evidence type="ECO:0000259" key="11">
    <source>
        <dbReference type="PROSITE" id="PS50157"/>
    </source>
</evidence>
<gene>
    <name evidence="12" type="ORF">PR048_024373</name>
</gene>
<evidence type="ECO:0000256" key="8">
    <source>
        <dbReference type="ARBA" id="ARBA00037948"/>
    </source>
</evidence>
<keyword evidence="5" id="KW-0862">Zinc</keyword>
<evidence type="ECO:0000256" key="5">
    <source>
        <dbReference type="ARBA" id="ARBA00022833"/>
    </source>
</evidence>